<evidence type="ECO:0000256" key="2">
    <source>
        <dbReference type="ARBA" id="ARBA00022801"/>
    </source>
</evidence>
<dbReference type="Gene3D" id="2.60.40.10">
    <property type="entry name" value="Immunoglobulins"/>
    <property type="match status" value="1"/>
</dbReference>
<dbReference type="Pfam" id="PF00933">
    <property type="entry name" value="Glyco_hydro_3"/>
    <property type="match status" value="1"/>
</dbReference>
<dbReference type="GO" id="GO:0008422">
    <property type="term" value="F:beta-glucosidase activity"/>
    <property type="evidence" value="ECO:0007669"/>
    <property type="project" value="UniProtKB-ARBA"/>
</dbReference>
<dbReference type="EMBL" id="JNUP01000064">
    <property type="protein sequence ID" value="KGE71981.1"/>
    <property type="molecule type" value="Genomic_DNA"/>
</dbReference>
<dbReference type="PANTHER" id="PTHR42715">
    <property type="entry name" value="BETA-GLUCOSIDASE"/>
    <property type="match status" value="1"/>
</dbReference>
<dbReference type="InterPro" id="IPR036962">
    <property type="entry name" value="Glyco_hydro_3_N_sf"/>
</dbReference>
<comment type="similarity">
    <text evidence="1">Belongs to the glycosyl hydrolase 3 family.</text>
</comment>
<gene>
    <name evidence="4" type="ORF">DC28_09340</name>
</gene>
<feature type="domain" description="Fibronectin type III-like" evidence="3">
    <location>
        <begin position="578"/>
        <end position="648"/>
    </location>
</feature>
<dbReference type="InterPro" id="IPR026891">
    <property type="entry name" value="Fn3-like"/>
</dbReference>
<evidence type="ECO:0000313" key="4">
    <source>
        <dbReference type="EMBL" id="KGE71981.1"/>
    </source>
</evidence>
<dbReference type="PANTHER" id="PTHR42715:SF10">
    <property type="entry name" value="BETA-GLUCOSIDASE"/>
    <property type="match status" value="1"/>
</dbReference>
<dbReference type="InterPro" id="IPR002772">
    <property type="entry name" value="Glyco_hydro_3_C"/>
</dbReference>
<dbReference type="InterPro" id="IPR017853">
    <property type="entry name" value="GH"/>
</dbReference>
<dbReference type="InterPro" id="IPR036881">
    <property type="entry name" value="Glyco_hydro_3_C_sf"/>
</dbReference>
<dbReference type="FunFam" id="2.60.40.10:FF:000495">
    <property type="entry name" value="Periplasmic beta-glucosidase"/>
    <property type="match status" value="1"/>
</dbReference>
<keyword evidence="2" id="KW-0378">Hydrolase</keyword>
<accession>A0A098QWN6</accession>
<dbReference type="GO" id="GO:0005975">
    <property type="term" value="P:carbohydrate metabolic process"/>
    <property type="evidence" value="ECO:0007669"/>
    <property type="project" value="InterPro"/>
</dbReference>
<proteinExistence type="inferred from homology"/>
<dbReference type="Gene3D" id="3.20.20.300">
    <property type="entry name" value="Glycoside hydrolase, family 3, N-terminal domain"/>
    <property type="match status" value="1"/>
</dbReference>
<evidence type="ECO:0000256" key="1">
    <source>
        <dbReference type="ARBA" id="ARBA00005336"/>
    </source>
</evidence>
<dbReference type="InterPro" id="IPR001764">
    <property type="entry name" value="Glyco_hydro_3_N"/>
</dbReference>
<dbReference type="Proteomes" id="UP000029692">
    <property type="component" value="Unassembled WGS sequence"/>
</dbReference>
<dbReference type="InterPro" id="IPR013783">
    <property type="entry name" value="Ig-like_fold"/>
</dbReference>
<dbReference type="OrthoDB" id="9805821at2"/>
<dbReference type="PRINTS" id="PR00133">
    <property type="entry name" value="GLHYDRLASE3"/>
</dbReference>
<dbReference type="eggNOG" id="COG1472">
    <property type="taxonomic scope" value="Bacteria"/>
</dbReference>
<organism evidence="4 5">
    <name type="scientific">Spirochaeta lutea</name>
    <dbReference type="NCBI Taxonomy" id="1480694"/>
    <lineage>
        <taxon>Bacteria</taxon>
        <taxon>Pseudomonadati</taxon>
        <taxon>Spirochaetota</taxon>
        <taxon>Spirochaetia</taxon>
        <taxon>Spirochaetales</taxon>
        <taxon>Spirochaetaceae</taxon>
        <taxon>Spirochaeta</taxon>
    </lineage>
</organism>
<dbReference type="SUPFAM" id="SSF51445">
    <property type="entry name" value="(Trans)glycosidases"/>
    <property type="match status" value="1"/>
</dbReference>
<keyword evidence="5" id="KW-1185">Reference proteome</keyword>
<dbReference type="SUPFAM" id="SSF52279">
    <property type="entry name" value="Beta-D-glucan exohydrolase, C-terminal domain"/>
    <property type="match status" value="1"/>
</dbReference>
<dbReference type="AlphaFoldDB" id="A0A098QWN6"/>
<dbReference type="SMART" id="SM01217">
    <property type="entry name" value="Fn3_like"/>
    <property type="match status" value="1"/>
</dbReference>
<comment type="caution">
    <text evidence="4">The sequence shown here is derived from an EMBL/GenBank/DDBJ whole genome shotgun (WGS) entry which is preliminary data.</text>
</comment>
<dbReference type="Pfam" id="PF01915">
    <property type="entry name" value="Glyco_hydro_3_C"/>
    <property type="match status" value="1"/>
</dbReference>
<dbReference type="Gene3D" id="3.40.50.1700">
    <property type="entry name" value="Glycoside hydrolase family 3 C-terminal domain"/>
    <property type="match status" value="1"/>
</dbReference>
<protein>
    <submittedName>
        <fullName evidence="4">Beta-glucosidase</fullName>
    </submittedName>
</protein>
<evidence type="ECO:0000259" key="3">
    <source>
        <dbReference type="SMART" id="SM01217"/>
    </source>
</evidence>
<dbReference type="InterPro" id="IPR050288">
    <property type="entry name" value="Cellulose_deg_GH3"/>
</dbReference>
<reference evidence="4 5" key="1">
    <citation type="submission" date="2014-05" db="EMBL/GenBank/DDBJ databases">
        <title>De novo Genome Sequence of Spirocheata sp.</title>
        <authorList>
            <person name="Shivani Y."/>
            <person name="Subhash Y."/>
            <person name="Tushar L."/>
            <person name="Sasikala C."/>
            <person name="Ramana C.V."/>
        </authorList>
    </citation>
    <scope>NUCLEOTIDE SEQUENCE [LARGE SCALE GENOMIC DNA]</scope>
    <source>
        <strain evidence="4 5">JC230</strain>
    </source>
</reference>
<evidence type="ECO:0000313" key="5">
    <source>
        <dbReference type="Proteomes" id="UP000029692"/>
    </source>
</evidence>
<dbReference type="RefSeq" id="WP_037547887.1">
    <property type="nucleotide sequence ID" value="NZ_JNUP01000064.1"/>
</dbReference>
<sequence>MSTPKHSDILSRMTLEEKVSLLSGRDFWQTKEIPRLDIPSIYLADGPHGIRRQAVDAQQIGLNIGIPATCFPTEATVANSWNVELGEKVGSFLGNEAVAQRVNVLLGPGINMKRNPLGGRNFEYFSEDPYLAGKMAAAYIRGIQSQGIAACVKHFAASNQEWRVMTIDAVIDERTLREIYLTAFEIAVTEGRVKSLMSAYNRVNGTYVNEHPYFMNKVLRGEWNYQGCVITNWGGSNDRVEGLKAGNELEMPGSEGETDRQIVRALEQGIITEDLIDENVDRLLDLILSTSAVLQYPKIDFNIPQHHRVSQRVAEESIVLLKNHGGILPLSHTTKVAVIGDFARNARYQGAGSSLVNPTVLDNTMDCFDESGISSIGFERGFERYGKESSRLIDRACALARKADTVLLYLGLDEDSESQGVDRSTMRLPDNQIQLLEALSRVNPNIVVILSCGCAVEMPWIDTVRGLLHAYLGGQAGARAILRVISGDVNPSGKLAESLPRRYEDTPASRYYPGKDLTVEYREGPFIGYRYYDTAGVEPLFPFGFGLSYTRFGYSDISVDREGVEFFLENQGPVAGMEVAQLYVGKSESRIYRPRKELKGFVKVLINPGQRKRIRIPFDDKTFRFFNPRAGEWQIEGGSYEIMVGSSSRDIHLTASLEVEGTAGPLPGMWSPESLPSYYTGGVGDVSEQEFSRLLGRPVPQGYRDRSKPLGYNDALAETRYAQGWAARLFFWSMEALLGMLHRTGRRKQANLIMMSVYHLPFRGIARLTGGRVSMEMVDGLLLISNGRFLAGAGKVVAGWYRKRRRNLVRR</sequence>
<dbReference type="Pfam" id="PF14310">
    <property type="entry name" value="Fn3-like"/>
    <property type="match status" value="1"/>
</dbReference>
<name>A0A098QWN6_9SPIO</name>
<dbReference type="STRING" id="1480694.DC28_09340"/>